<dbReference type="EMBL" id="CM000363">
    <property type="protein sequence ID" value="EDX11181.1"/>
    <property type="molecule type" value="Genomic_DNA"/>
</dbReference>
<keyword evidence="3" id="KW-1185">Reference proteome</keyword>
<accession>B4QRG8</accession>
<feature type="compositionally biased region" description="Basic and acidic residues" evidence="1">
    <location>
        <begin position="18"/>
        <end position="27"/>
    </location>
</feature>
<sequence length="167" mass="18589">MVDWQSRNTVGKQTAAHQEPKDEGTKVARKIRDNSARRLQCHFSISSSKEQVTKVSGDQRLPVKSRTRRHLDTTEVPSGAATRRVNWVVRKWQAHRVRYSGVANALKESSASSLVGQPVKVLRDGMRGCMDTWIRGTHKGGVEEEEEDPGQSVPCSGLIISPSNMLK</sequence>
<reference evidence="2 3" key="1">
    <citation type="journal article" date="2007" name="Nature">
        <title>Evolution of genes and genomes on the Drosophila phylogeny.</title>
        <authorList>
            <consortium name="Drosophila 12 Genomes Consortium"/>
            <person name="Clark A.G."/>
            <person name="Eisen M.B."/>
            <person name="Smith D.R."/>
            <person name="Bergman C.M."/>
            <person name="Oliver B."/>
            <person name="Markow T.A."/>
            <person name="Kaufman T.C."/>
            <person name="Kellis M."/>
            <person name="Gelbart W."/>
            <person name="Iyer V.N."/>
            <person name="Pollard D.A."/>
            <person name="Sackton T.B."/>
            <person name="Larracuente A.M."/>
            <person name="Singh N.D."/>
            <person name="Abad J.P."/>
            <person name="Abt D.N."/>
            <person name="Adryan B."/>
            <person name="Aguade M."/>
            <person name="Akashi H."/>
            <person name="Anderson W.W."/>
            <person name="Aquadro C.F."/>
            <person name="Ardell D.H."/>
            <person name="Arguello R."/>
            <person name="Artieri C.G."/>
            <person name="Barbash D.A."/>
            <person name="Barker D."/>
            <person name="Barsanti P."/>
            <person name="Batterham P."/>
            <person name="Batzoglou S."/>
            <person name="Begun D."/>
            <person name="Bhutkar A."/>
            <person name="Blanco E."/>
            <person name="Bosak S.A."/>
            <person name="Bradley R.K."/>
            <person name="Brand A.D."/>
            <person name="Brent M.R."/>
            <person name="Brooks A.N."/>
            <person name="Brown R.H."/>
            <person name="Butlin R.K."/>
            <person name="Caggese C."/>
            <person name="Calvi B.R."/>
            <person name="Bernardo de Carvalho A."/>
            <person name="Caspi A."/>
            <person name="Castrezana S."/>
            <person name="Celniker S.E."/>
            <person name="Chang J.L."/>
            <person name="Chapple C."/>
            <person name="Chatterji S."/>
            <person name="Chinwalla A."/>
            <person name="Civetta A."/>
            <person name="Clifton S.W."/>
            <person name="Comeron J.M."/>
            <person name="Costello J.C."/>
            <person name="Coyne J.A."/>
            <person name="Daub J."/>
            <person name="David R.G."/>
            <person name="Delcher A.L."/>
            <person name="Delehaunty K."/>
            <person name="Do C.B."/>
            <person name="Ebling H."/>
            <person name="Edwards K."/>
            <person name="Eickbush T."/>
            <person name="Evans J.D."/>
            <person name="Filipski A."/>
            <person name="Findeiss S."/>
            <person name="Freyhult E."/>
            <person name="Fulton L."/>
            <person name="Fulton R."/>
            <person name="Garcia A.C."/>
            <person name="Gardiner A."/>
            <person name="Garfield D.A."/>
            <person name="Garvin B.E."/>
            <person name="Gibson G."/>
            <person name="Gilbert D."/>
            <person name="Gnerre S."/>
            <person name="Godfrey J."/>
            <person name="Good R."/>
            <person name="Gotea V."/>
            <person name="Gravely B."/>
            <person name="Greenberg A.J."/>
            <person name="Griffiths-Jones S."/>
            <person name="Gross S."/>
            <person name="Guigo R."/>
            <person name="Gustafson E.A."/>
            <person name="Haerty W."/>
            <person name="Hahn M.W."/>
            <person name="Halligan D.L."/>
            <person name="Halpern A.L."/>
            <person name="Halter G.M."/>
            <person name="Han M.V."/>
            <person name="Heger A."/>
            <person name="Hillier L."/>
            <person name="Hinrichs A.S."/>
            <person name="Holmes I."/>
            <person name="Hoskins R.A."/>
            <person name="Hubisz M.J."/>
            <person name="Hultmark D."/>
            <person name="Huntley M.A."/>
            <person name="Jaffe D.B."/>
            <person name="Jagadeeshan S."/>
            <person name="Jeck W.R."/>
            <person name="Johnson J."/>
            <person name="Jones C.D."/>
            <person name="Jordan W.C."/>
            <person name="Karpen G.H."/>
            <person name="Kataoka E."/>
            <person name="Keightley P.D."/>
            <person name="Kheradpour P."/>
            <person name="Kirkness E.F."/>
            <person name="Koerich L.B."/>
            <person name="Kristiansen K."/>
            <person name="Kudrna D."/>
            <person name="Kulathinal R.J."/>
            <person name="Kumar S."/>
            <person name="Kwok R."/>
            <person name="Lander E."/>
            <person name="Langley C.H."/>
            <person name="Lapoint R."/>
            <person name="Lazzaro B.P."/>
            <person name="Lee S.J."/>
            <person name="Levesque L."/>
            <person name="Li R."/>
            <person name="Lin C.F."/>
            <person name="Lin M.F."/>
            <person name="Lindblad-Toh K."/>
            <person name="Llopart A."/>
            <person name="Long M."/>
            <person name="Low L."/>
            <person name="Lozovsky E."/>
            <person name="Lu J."/>
            <person name="Luo M."/>
            <person name="Machado C.A."/>
            <person name="Makalowski W."/>
            <person name="Marzo M."/>
            <person name="Matsuda M."/>
            <person name="Matzkin L."/>
            <person name="McAllister B."/>
            <person name="McBride C.S."/>
            <person name="McKernan B."/>
            <person name="McKernan K."/>
            <person name="Mendez-Lago M."/>
            <person name="Minx P."/>
            <person name="Mollenhauer M.U."/>
            <person name="Montooth K."/>
            <person name="Mount S.M."/>
            <person name="Mu X."/>
            <person name="Myers E."/>
            <person name="Negre B."/>
            <person name="Newfeld S."/>
            <person name="Nielsen R."/>
            <person name="Noor M.A."/>
            <person name="O'Grady P."/>
            <person name="Pachter L."/>
            <person name="Papaceit M."/>
            <person name="Parisi M.J."/>
            <person name="Parisi M."/>
            <person name="Parts L."/>
            <person name="Pedersen J.S."/>
            <person name="Pesole G."/>
            <person name="Phillippy A.M."/>
            <person name="Ponting C.P."/>
            <person name="Pop M."/>
            <person name="Porcelli D."/>
            <person name="Powell J.R."/>
            <person name="Prohaska S."/>
            <person name="Pruitt K."/>
            <person name="Puig M."/>
            <person name="Quesneville H."/>
            <person name="Ram K.R."/>
            <person name="Rand D."/>
            <person name="Rasmussen M.D."/>
            <person name="Reed L.K."/>
            <person name="Reenan R."/>
            <person name="Reily A."/>
            <person name="Remington K.A."/>
            <person name="Rieger T.T."/>
            <person name="Ritchie M.G."/>
            <person name="Robin C."/>
            <person name="Rogers Y.H."/>
            <person name="Rohde C."/>
            <person name="Rozas J."/>
            <person name="Rubenfield M.J."/>
            <person name="Ruiz A."/>
            <person name="Russo S."/>
            <person name="Salzberg S.L."/>
            <person name="Sanchez-Gracia A."/>
            <person name="Saranga D.J."/>
            <person name="Sato H."/>
            <person name="Schaeffer S.W."/>
            <person name="Schatz M.C."/>
            <person name="Schlenke T."/>
            <person name="Schwartz R."/>
            <person name="Segarra C."/>
            <person name="Singh R.S."/>
            <person name="Sirot L."/>
            <person name="Sirota M."/>
            <person name="Sisneros N.B."/>
            <person name="Smith C.D."/>
            <person name="Smith T.F."/>
            <person name="Spieth J."/>
            <person name="Stage D.E."/>
            <person name="Stark A."/>
            <person name="Stephan W."/>
            <person name="Strausberg R.L."/>
            <person name="Strempel S."/>
            <person name="Sturgill D."/>
            <person name="Sutton G."/>
            <person name="Sutton G.G."/>
            <person name="Tao W."/>
            <person name="Teichmann S."/>
            <person name="Tobari Y.N."/>
            <person name="Tomimura Y."/>
            <person name="Tsolas J.M."/>
            <person name="Valente V.L."/>
            <person name="Venter E."/>
            <person name="Venter J.C."/>
            <person name="Vicario S."/>
            <person name="Vieira F.G."/>
            <person name="Vilella A.J."/>
            <person name="Villasante A."/>
            <person name="Walenz B."/>
            <person name="Wang J."/>
            <person name="Wasserman M."/>
            <person name="Watts T."/>
            <person name="Wilson D."/>
            <person name="Wilson R.K."/>
            <person name="Wing R.A."/>
            <person name="Wolfner M.F."/>
            <person name="Wong A."/>
            <person name="Wong G.K."/>
            <person name="Wu C.I."/>
            <person name="Wu G."/>
            <person name="Yamamoto D."/>
            <person name="Yang H.P."/>
            <person name="Yang S.P."/>
            <person name="Yorke J.A."/>
            <person name="Yoshida K."/>
            <person name="Zdobnov E."/>
            <person name="Zhang P."/>
            <person name="Zhang Y."/>
            <person name="Zimin A.V."/>
            <person name="Baldwin J."/>
            <person name="Abdouelleil A."/>
            <person name="Abdulkadir J."/>
            <person name="Abebe A."/>
            <person name="Abera B."/>
            <person name="Abreu J."/>
            <person name="Acer S.C."/>
            <person name="Aftuck L."/>
            <person name="Alexander A."/>
            <person name="An P."/>
            <person name="Anderson E."/>
            <person name="Anderson S."/>
            <person name="Arachi H."/>
            <person name="Azer M."/>
            <person name="Bachantsang P."/>
            <person name="Barry A."/>
            <person name="Bayul T."/>
            <person name="Berlin A."/>
            <person name="Bessette D."/>
            <person name="Bloom T."/>
            <person name="Blye J."/>
            <person name="Boguslavskiy L."/>
            <person name="Bonnet C."/>
            <person name="Boukhgalter B."/>
            <person name="Bourzgui I."/>
            <person name="Brown A."/>
            <person name="Cahill P."/>
            <person name="Channer S."/>
            <person name="Cheshatsang Y."/>
            <person name="Chuda L."/>
            <person name="Citroen M."/>
            <person name="Collymore A."/>
            <person name="Cooke P."/>
            <person name="Costello M."/>
            <person name="D'Aco K."/>
            <person name="Daza R."/>
            <person name="De Haan G."/>
            <person name="DeGray S."/>
            <person name="DeMaso C."/>
            <person name="Dhargay N."/>
            <person name="Dooley K."/>
            <person name="Dooley E."/>
            <person name="Doricent M."/>
            <person name="Dorje P."/>
            <person name="Dorjee K."/>
            <person name="Dupes A."/>
            <person name="Elong R."/>
            <person name="Falk J."/>
            <person name="Farina A."/>
            <person name="Faro S."/>
            <person name="Ferguson D."/>
            <person name="Fisher S."/>
            <person name="Foley C.D."/>
            <person name="Franke A."/>
            <person name="Friedrich D."/>
            <person name="Gadbois L."/>
            <person name="Gearin G."/>
            <person name="Gearin C.R."/>
            <person name="Giannoukos G."/>
            <person name="Goode T."/>
            <person name="Graham J."/>
            <person name="Grandbois E."/>
            <person name="Grewal S."/>
            <person name="Gyaltsen K."/>
            <person name="Hafez N."/>
            <person name="Hagos B."/>
            <person name="Hall J."/>
            <person name="Henson C."/>
            <person name="Hollinger A."/>
            <person name="Honan T."/>
            <person name="Huard M.D."/>
            <person name="Hughes L."/>
            <person name="Hurhula B."/>
            <person name="Husby M.E."/>
            <person name="Kamat A."/>
            <person name="Kanga B."/>
            <person name="Kashin S."/>
            <person name="Khazanovich D."/>
            <person name="Kisner P."/>
            <person name="Lance K."/>
            <person name="Lara M."/>
            <person name="Lee W."/>
            <person name="Lennon N."/>
            <person name="Letendre F."/>
            <person name="LeVine R."/>
            <person name="Lipovsky A."/>
            <person name="Liu X."/>
            <person name="Liu J."/>
            <person name="Liu S."/>
            <person name="Lokyitsang T."/>
            <person name="Lokyitsang Y."/>
            <person name="Lubonja R."/>
            <person name="Lui A."/>
            <person name="MacDonald P."/>
            <person name="Magnisalis V."/>
            <person name="Maru K."/>
            <person name="Matthews C."/>
            <person name="McCusker W."/>
            <person name="McDonough S."/>
            <person name="Mehta T."/>
            <person name="Meldrim J."/>
            <person name="Meneus L."/>
            <person name="Mihai O."/>
            <person name="Mihalev A."/>
            <person name="Mihova T."/>
            <person name="Mittelman R."/>
            <person name="Mlenga V."/>
            <person name="Montmayeur A."/>
            <person name="Mulrain L."/>
            <person name="Navidi A."/>
            <person name="Naylor J."/>
            <person name="Negash T."/>
            <person name="Nguyen T."/>
            <person name="Nguyen N."/>
            <person name="Nicol R."/>
            <person name="Norbu C."/>
            <person name="Norbu N."/>
            <person name="Novod N."/>
            <person name="O'Neill B."/>
            <person name="Osman S."/>
            <person name="Markiewicz E."/>
            <person name="Oyono O.L."/>
            <person name="Patti C."/>
            <person name="Phunkhang P."/>
            <person name="Pierre F."/>
            <person name="Priest M."/>
            <person name="Raghuraman S."/>
            <person name="Rege F."/>
            <person name="Reyes R."/>
            <person name="Rise C."/>
            <person name="Rogov P."/>
            <person name="Ross K."/>
            <person name="Ryan E."/>
            <person name="Settipalli S."/>
            <person name="Shea T."/>
            <person name="Sherpa N."/>
            <person name="Shi L."/>
            <person name="Shih D."/>
            <person name="Sparrow T."/>
            <person name="Spaulding J."/>
            <person name="Stalker J."/>
            <person name="Stange-Thomann N."/>
            <person name="Stavropoulos S."/>
            <person name="Stone C."/>
            <person name="Strader C."/>
            <person name="Tesfaye S."/>
            <person name="Thomson T."/>
            <person name="Thoulutsang Y."/>
            <person name="Thoulutsang D."/>
            <person name="Topham K."/>
            <person name="Topping I."/>
            <person name="Tsamla T."/>
            <person name="Vassiliev H."/>
            <person name="Vo A."/>
            <person name="Wangchuk T."/>
            <person name="Wangdi T."/>
            <person name="Weiand M."/>
            <person name="Wilkinson J."/>
            <person name="Wilson A."/>
            <person name="Yadav S."/>
            <person name="Young G."/>
            <person name="Yu Q."/>
            <person name="Zembek L."/>
            <person name="Zhong D."/>
            <person name="Zimmer A."/>
            <person name="Zwirko Z."/>
            <person name="Jaffe D.B."/>
            <person name="Alvarez P."/>
            <person name="Brockman W."/>
            <person name="Butler J."/>
            <person name="Chin C."/>
            <person name="Gnerre S."/>
            <person name="Grabherr M."/>
            <person name="Kleber M."/>
            <person name="Mauceli E."/>
            <person name="MacCallum I."/>
        </authorList>
    </citation>
    <scope>NUCLEOTIDE SEQUENCE [LARGE SCALE GENOMIC DNA]</scope>
    <source>
        <strain evidence="3">white501</strain>
    </source>
</reference>
<evidence type="ECO:0000256" key="1">
    <source>
        <dbReference type="SAM" id="MobiDB-lite"/>
    </source>
</evidence>
<name>B4QRG8_DROSI</name>
<evidence type="ECO:0000313" key="2">
    <source>
        <dbReference type="EMBL" id="EDX11181.1"/>
    </source>
</evidence>
<protein>
    <submittedName>
        <fullName evidence="2">GD14855</fullName>
    </submittedName>
</protein>
<gene>
    <name evidence="2" type="primary">Dsim\GD14855</name>
    <name evidence="2" type="ORF">Dsim_GD14855</name>
</gene>
<dbReference type="HOGENOM" id="CLU_1596267_0_0_1"/>
<dbReference type="Proteomes" id="UP000000304">
    <property type="component" value="Chromosome 3L"/>
</dbReference>
<organism evidence="2 3">
    <name type="scientific">Drosophila simulans</name>
    <name type="common">Fruit fly</name>
    <dbReference type="NCBI Taxonomy" id="7240"/>
    <lineage>
        <taxon>Eukaryota</taxon>
        <taxon>Metazoa</taxon>
        <taxon>Ecdysozoa</taxon>
        <taxon>Arthropoda</taxon>
        <taxon>Hexapoda</taxon>
        <taxon>Insecta</taxon>
        <taxon>Pterygota</taxon>
        <taxon>Neoptera</taxon>
        <taxon>Endopterygota</taxon>
        <taxon>Diptera</taxon>
        <taxon>Brachycera</taxon>
        <taxon>Muscomorpha</taxon>
        <taxon>Ephydroidea</taxon>
        <taxon>Drosophilidae</taxon>
        <taxon>Drosophila</taxon>
        <taxon>Sophophora</taxon>
    </lineage>
</organism>
<dbReference type="AlphaFoldDB" id="B4QRG8"/>
<feature type="region of interest" description="Disordered" evidence="1">
    <location>
        <begin position="1"/>
        <end position="27"/>
    </location>
</feature>
<feature type="region of interest" description="Disordered" evidence="1">
    <location>
        <begin position="139"/>
        <end position="167"/>
    </location>
</feature>
<feature type="compositionally biased region" description="Polar residues" evidence="1">
    <location>
        <begin position="1"/>
        <end position="16"/>
    </location>
</feature>
<proteinExistence type="predicted"/>
<evidence type="ECO:0000313" key="3">
    <source>
        <dbReference type="Proteomes" id="UP000000304"/>
    </source>
</evidence>